<sequence>MQNSIGIQTPIFQSPTNQTRYELVALALVPTDAVQWRTQKFSLERGRGGKQSRLCPELNLGEGVVVWGFREHSSIITGGDLTNALVVLSLTAEDREIEVRISVGWCTVPFNVGYQLPWFRRLIFNVHFLNRLIISACDCVMN</sequence>
<protein>
    <submittedName>
        <fullName evidence="1">Uncharacterized protein</fullName>
    </submittedName>
</protein>
<reference evidence="1" key="1">
    <citation type="submission" date="2020-11" db="EMBL/GenBank/DDBJ databases">
        <authorList>
            <person name="Tran Van P."/>
        </authorList>
    </citation>
    <scope>NUCLEOTIDE SEQUENCE</scope>
</reference>
<accession>A0A7R9FXJ0</accession>
<gene>
    <name evidence="1" type="ORF">TSIB3V08_LOCUS2373</name>
</gene>
<name>A0A7R9FXJ0_TIMSH</name>
<proteinExistence type="predicted"/>
<evidence type="ECO:0000313" key="1">
    <source>
        <dbReference type="EMBL" id="CAD7258132.1"/>
    </source>
</evidence>
<dbReference type="AlphaFoldDB" id="A0A7R9FXJ0"/>
<organism evidence="1">
    <name type="scientific">Timema shepardi</name>
    <name type="common">Walking stick</name>
    <dbReference type="NCBI Taxonomy" id="629360"/>
    <lineage>
        <taxon>Eukaryota</taxon>
        <taxon>Metazoa</taxon>
        <taxon>Ecdysozoa</taxon>
        <taxon>Arthropoda</taxon>
        <taxon>Hexapoda</taxon>
        <taxon>Insecta</taxon>
        <taxon>Pterygota</taxon>
        <taxon>Neoptera</taxon>
        <taxon>Polyneoptera</taxon>
        <taxon>Phasmatodea</taxon>
        <taxon>Timematodea</taxon>
        <taxon>Timematoidea</taxon>
        <taxon>Timematidae</taxon>
        <taxon>Timema</taxon>
    </lineage>
</organism>
<dbReference type="EMBL" id="OC000710">
    <property type="protein sequence ID" value="CAD7258132.1"/>
    <property type="molecule type" value="Genomic_DNA"/>
</dbReference>